<dbReference type="Gene3D" id="1.10.1240.100">
    <property type="match status" value="1"/>
</dbReference>
<evidence type="ECO:0000256" key="2">
    <source>
        <dbReference type="ARBA" id="ARBA00022450"/>
    </source>
</evidence>
<evidence type="ECO:0000256" key="1">
    <source>
        <dbReference type="ARBA" id="ARBA00001957"/>
    </source>
</evidence>
<reference evidence="9 10" key="1">
    <citation type="submission" date="2022-05" db="EMBL/GenBank/DDBJ databases">
        <authorList>
            <person name="Zhou X."/>
            <person name="Li K."/>
            <person name="Man Y."/>
        </authorList>
    </citation>
    <scope>NUCLEOTIDE SEQUENCE [LARGE SCALE GENOMIC DNA]</scope>
    <source>
        <strain evidence="9 10">MS405</strain>
    </source>
</reference>
<dbReference type="PROSITE" id="PS00012">
    <property type="entry name" value="PHOSPHOPANTETHEINE"/>
    <property type="match status" value="1"/>
</dbReference>
<dbReference type="PROSITE" id="PS50075">
    <property type="entry name" value="CARRIER"/>
    <property type="match status" value="2"/>
</dbReference>
<dbReference type="Gene3D" id="3.30.559.10">
    <property type="entry name" value="Chloramphenicol acetyltransferase-like domain"/>
    <property type="match status" value="2"/>
</dbReference>
<gene>
    <name evidence="9" type="ORF">M4V62_00105</name>
</gene>
<proteinExistence type="predicted"/>
<dbReference type="Pfam" id="PF00668">
    <property type="entry name" value="Condensation"/>
    <property type="match status" value="2"/>
</dbReference>
<dbReference type="PROSITE" id="PS52004">
    <property type="entry name" value="KS3_2"/>
    <property type="match status" value="1"/>
</dbReference>
<dbReference type="CDD" id="cd00833">
    <property type="entry name" value="PKS"/>
    <property type="match status" value="1"/>
</dbReference>
<dbReference type="Proteomes" id="UP000829992">
    <property type="component" value="Chromosome"/>
</dbReference>
<keyword evidence="2" id="KW-0596">Phosphopantetheine</keyword>
<comment type="cofactor">
    <cofactor evidence="1">
        <name>pantetheine 4'-phosphate</name>
        <dbReference type="ChEBI" id="CHEBI:47942"/>
    </cofactor>
</comment>
<dbReference type="InterPro" id="IPR000873">
    <property type="entry name" value="AMP-dep_synth/lig_dom"/>
</dbReference>
<feature type="domain" description="Ketosynthase family 3 (KS3)" evidence="8">
    <location>
        <begin position="18"/>
        <end position="430"/>
    </location>
</feature>
<dbReference type="Pfam" id="PF13193">
    <property type="entry name" value="AMP-binding_C"/>
    <property type="match status" value="1"/>
</dbReference>
<dbReference type="SMART" id="SM00823">
    <property type="entry name" value="PKS_PP"/>
    <property type="match status" value="2"/>
</dbReference>
<dbReference type="Pfam" id="PF02801">
    <property type="entry name" value="Ketoacyl-synt_C"/>
    <property type="match status" value="1"/>
</dbReference>
<dbReference type="InterPro" id="IPR010071">
    <property type="entry name" value="AA_adenyl_dom"/>
</dbReference>
<dbReference type="InterPro" id="IPR023213">
    <property type="entry name" value="CAT-like_dom_sf"/>
</dbReference>
<dbReference type="Pfam" id="PF00501">
    <property type="entry name" value="AMP-binding"/>
    <property type="match status" value="1"/>
</dbReference>
<dbReference type="InterPro" id="IPR045851">
    <property type="entry name" value="AMP-bd_C_sf"/>
</dbReference>
<dbReference type="Gene3D" id="3.30.70.3290">
    <property type="match status" value="1"/>
</dbReference>
<dbReference type="EMBL" id="CP097289">
    <property type="protein sequence ID" value="UQT53609.1"/>
    <property type="molecule type" value="Genomic_DNA"/>
</dbReference>
<keyword evidence="3" id="KW-0597">Phosphoprotein</keyword>
<dbReference type="InterPro" id="IPR001763">
    <property type="entry name" value="Rhodanese-like_dom"/>
</dbReference>
<dbReference type="CDD" id="cd05930">
    <property type="entry name" value="A_NRPS"/>
    <property type="match status" value="1"/>
</dbReference>
<dbReference type="Gene3D" id="3.30.300.30">
    <property type="match status" value="1"/>
</dbReference>
<evidence type="ECO:0000256" key="4">
    <source>
        <dbReference type="ARBA" id="ARBA00022679"/>
    </source>
</evidence>
<evidence type="ECO:0000259" key="7">
    <source>
        <dbReference type="PROSITE" id="PS50206"/>
    </source>
</evidence>
<feature type="domain" description="Rhodanese" evidence="7">
    <location>
        <begin position="1275"/>
        <end position="1378"/>
    </location>
</feature>
<dbReference type="InterPro" id="IPR001242">
    <property type="entry name" value="Condensation_dom"/>
</dbReference>
<dbReference type="PROSITE" id="PS50206">
    <property type="entry name" value="RHODANESE_3"/>
    <property type="match status" value="1"/>
</dbReference>
<dbReference type="InterPro" id="IPR014031">
    <property type="entry name" value="Ketoacyl_synth_C"/>
</dbReference>
<dbReference type="SMART" id="SM00825">
    <property type="entry name" value="PKS_KS"/>
    <property type="match status" value="1"/>
</dbReference>
<dbReference type="InterPro" id="IPR006162">
    <property type="entry name" value="Ppantetheine_attach_site"/>
</dbReference>
<sequence>MTHPSPTPTPSGGTPLGPEAVAIIGVAMALPEADDLDTLHQNLLDGRISVRAPSKDRIHFAGARTDADYVKMGYLNRIDLFDHRFFGLSRREAELMDPHQRLAAQLAHQAIENACYAPGDLKGSNTAVVLSAPEPHYASLYTEDDPQQILASHPSAAAGRIAYLLDLAGPTLVLDTACSGSLTAIAVAMDQLRNGHADLALAGGVSVFPVIAPEHERVPTPGLESLEGVCRPFDARADGATGGEGGGLVLLKRLDDAIADEDHIHGVLRGIAVNHNGFRATSMSAPSARGQAQVLVEAWQQAGPGTLDYIECHGSGTRLGDVIEAEGLRQAFAEVASDSPCGISGVKGNIGHLNHAAGIAGLFKVLAGLRHATRYKNPNFETPNPLIDFTGPVQVDTQAMPWERTTDSTRRAGLSSFGLTGTNVHAVVEEPPAVAQATAQRNTVAELVTLSAKSPHALDAYAQRVADFLDRTGQHLPHVAHALNRGRDDHPYRLAATAHNNKELADRLRAPHPGEREQAAQAPVVLLFSGDAELGEETWTRLRAAFPGLADEEDAADDASPGALLLARLHAAYRLARSLGLTESRLVGNGIGNLVVRSVQDPATAAEARSKAMNAPLTSQVNEEGLRRAVRSLADEGAVLVELAADGALSREIARIAPELPVVRLFADPTREGVLSALGALYSLGADLDWNRYYESTEAHRIEVPTYPFDVDEVACWCRPPGAPALPARTSGAAVAERPAPQPGSGEPADTEPELADIWASVLKADEVTADSNYFELGGTSIAGIMVLRKAQDLFGVRLTFADLHAYPTLRELATRIDVLRAAGPDRDDWTITPIARPGRLPLSYNQEQLWYLDQLKPGTALYNIPVNLRYIGPFDLDAFQGALRDVVARQEVLRTRILDEDGRPYALADLPEPQLAFRDLTALPDAERRAEVTRAMTAEATEPFDMARGPLFRTVVIKFSEQDHVVAHTWHHIAFDGWAPAVFYRELAACYAARRGVPGPELPELLVQYADFAAWQRQWLDAERMERGLEYWRTQLRGLDAPELPIDRPRPAVQSFAGDSVRFCLDDELARQLRAFSVSESTTSFVTMLAVIDAVLHLWAGHRDVVVGAATTGRFNAATHDLIGYFNNLLPFRTRVDDGLSFRELVARCATTATGVLDHEEIPFAKIVADTDHRDPSRHPVFTVCYTHQNTATAPFDLADLTAERVGEELSTVSGVAPGTSKFDLTFGLYDQDGGPMDGYLEYAVDLFDPATARRLVDLFQKIAAAAMREPDRPLAELLTDRGPSLLAGEPFASPDERLISDVFAEHAALRPDETAVVDAAGEHTFAELDRRANRVARRLVEHGVGPDVAVPVIADRGADLVVGWLAVLKAAGAFASVDPSVPEQRVRSVLAGITAPVLLVGAGMEGYEDAGFPVLRIADLDTADAGTDHDAAPPQRAGTANLAYVVHTSGSTGHPQGCEVEHRVLINLLRWFGEEAGLTTDDRMVQLAAAGFDLAAFEVLCALYHGVTLCFVQDRLQTPENLLADFARLGVTVAGVPTPLAELILTELPDVPGLKLRFMLTGGDALRLRPPRRTPFTLLNVYGPTECGLCATAGRVTVAEAGAQGLPDIGRTLPGAQVYLLDSRGRPVQRGERGEVYLGGVNVGRGYHGKPGVTAVRFVADPFTDQPGARMYRTGDLALIRDDGTLAFQGRQDHQLELRGQRVEPAEIERVLMDHPRVHEAVVHAERQRSGALLLVAHVAGENVPEEAELTQWVARALPEYMVPGHVERHTDLPKTSNGKLDRKRMKETKVLDHDTIDELTSVTTTATPGAVLGAAGREAERILGDIWTDLLGIDRVEPGDNFFKIGGDSLLSVAIASRATRAGLRLTPHNVLEHPTLRGLAAFAGKVSAPAAAPQPAAPAAALAPVTEPVPPSPLVQAMLAKSGYAAQDFIRPVILETAAGIRGEMVRAAFERLVEVQEPLRYRFRHNSLGWRIECADRETSPVVDVRVLPPLDEEQLDAYLEADLDELLAGVDLGRGPLLRARFYDRGADLPGVILFVIHHFVYDALSFVPLIDDLNAAFDEQAPAVARPAAWRQWTRQLRSMAASDEVAGELPYWKGILSAGSGTEPAPENGTADEPPSLIRRTVEGKVASQLSDSGPAGQQAALAAVAVAWSRWRGTPDAFLSALGMGAAPNALWHGDRSVSFGWFTHLFPAFLRVAPEAGPAEILSAAGAALAVPNDGIGYGVLRHLSPHTSEVARLRELAEPQLLVEHLANANNGLAKLAGASIRMRSMALSTLPESLLAQVPIVVESHVIDGALEIGVVSRGSVADADMENFADHLVEAFTELAAAEGAVDTDGGR</sequence>
<dbReference type="InterPro" id="IPR014030">
    <property type="entry name" value="Ketoacyl_synth_N"/>
</dbReference>
<dbReference type="InterPro" id="IPR020806">
    <property type="entry name" value="PKS_PP-bd"/>
</dbReference>
<dbReference type="Gene3D" id="3.40.50.12780">
    <property type="entry name" value="N-terminal domain of ligase-like"/>
    <property type="match status" value="1"/>
</dbReference>
<protein>
    <submittedName>
        <fullName evidence="9">Amino acid adenylation domain-containing protein</fullName>
    </submittedName>
</protein>
<dbReference type="NCBIfam" id="TIGR01733">
    <property type="entry name" value="AA-adenyl-dom"/>
    <property type="match status" value="1"/>
</dbReference>
<dbReference type="RefSeq" id="WP_249585107.1">
    <property type="nucleotide sequence ID" value="NZ_BAAAQL010000039.1"/>
</dbReference>
<dbReference type="SUPFAM" id="SSF56801">
    <property type="entry name" value="Acetyl-CoA synthetase-like"/>
    <property type="match status" value="1"/>
</dbReference>
<dbReference type="SUPFAM" id="SSF52777">
    <property type="entry name" value="CoA-dependent acyltransferases"/>
    <property type="match status" value="4"/>
</dbReference>
<evidence type="ECO:0000313" key="10">
    <source>
        <dbReference type="Proteomes" id="UP000829992"/>
    </source>
</evidence>
<dbReference type="Gene3D" id="1.10.1200.10">
    <property type="entry name" value="ACP-like"/>
    <property type="match status" value="2"/>
</dbReference>
<dbReference type="Gene3D" id="3.30.559.30">
    <property type="entry name" value="Nonribosomal peptide synthetase, condensation domain"/>
    <property type="match status" value="2"/>
</dbReference>
<dbReference type="Gene3D" id="3.40.47.10">
    <property type="match status" value="1"/>
</dbReference>
<dbReference type="SUPFAM" id="SSF53901">
    <property type="entry name" value="Thiolase-like"/>
    <property type="match status" value="1"/>
</dbReference>
<feature type="domain" description="Carrier" evidence="6">
    <location>
        <begin position="746"/>
        <end position="821"/>
    </location>
</feature>
<dbReference type="InterPro" id="IPR009081">
    <property type="entry name" value="PP-bd_ACP"/>
</dbReference>
<dbReference type="CDD" id="cd19531">
    <property type="entry name" value="LCL_NRPS-like"/>
    <property type="match status" value="1"/>
</dbReference>
<keyword evidence="4" id="KW-0808">Transferase</keyword>
<evidence type="ECO:0000259" key="6">
    <source>
        <dbReference type="PROSITE" id="PS50075"/>
    </source>
</evidence>
<organism evidence="9 10">
    <name type="scientific">Streptomyces durmitorensis</name>
    <dbReference type="NCBI Taxonomy" id="319947"/>
    <lineage>
        <taxon>Bacteria</taxon>
        <taxon>Bacillati</taxon>
        <taxon>Actinomycetota</taxon>
        <taxon>Actinomycetes</taxon>
        <taxon>Kitasatosporales</taxon>
        <taxon>Streptomycetaceae</taxon>
        <taxon>Streptomyces</taxon>
    </lineage>
</organism>
<evidence type="ECO:0000256" key="3">
    <source>
        <dbReference type="ARBA" id="ARBA00022553"/>
    </source>
</evidence>
<dbReference type="Pfam" id="PF16197">
    <property type="entry name" value="KAsynt_C_assoc"/>
    <property type="match status" value="1"/>
</dbReference>
<dbReference type="SUPFAM" id="SSF47336">
    <property type="entry name" value="ACP-like"/>
    <property type="match status" value="2"/>
</dbReference>
<feature type="domain" description="Carrier" evidence="6">
    <location>
        <begin position="1817"/>
        <end position="1891"/>
    </location>
</feature>
<dbReference type="InterPro" id="IPR032821">
    <property type="entry name" value="PKS_assoc"/>
</dbReference>
<dbReference type="InterPro" id="IPR020841">
    <property type="entry name" value="PKS_Beta-ketoAc_synthase_dom"/>
</dbReference>
<dbReference type="Pfam" id="PF00109">
    <property type="entry name" value="ketoacyl-synt"/>
    <property type="match status" value="1"/>
</dbReference>
<dbReference type="InterPro" id="IPR036736">
    <property type="entry name" value="ACP-like_sf"/>
</dbReference>
<dbReference type="Pfam" id="PF00550">
    <property type="entry name" value="PP-binding"/>
    <property type="match status" value="2"/>
</dbReference>
<dbReference type="PANTHER" id="PTHR45527:SF1">
    <property type="entry name" value="FATTY ACID SYNTHASE"/>
    <property type="match status" value="1"/>
</dbReference>
<accession>A0ABY4PKD0</accession>
<evidence type="ECO:0000256" key="5">
    <source>
        <dbReference type="SAM" id="MobiDB-lite"/>
    </source>
</evidence>
<name>A0ABY4PKD0_9ACTN</name>
<keyword evidence="10" id="KW-1185">Reference proteome</keyword>
<dbReference type="InterPro" id="IPR025110">
    <property type="entry name" value="AMP-bd_C"/>
</dbReference>
<evidence type="ECO:0000259" key="8">
    <source>
        <dbReference type="PROSITE" id="PS52004"/>
    </source>
</evidence>
<dbReference type="PANTHER" id="PTHR45527">
    <property type="entry name" value="NONRIBOSOMAL PEPTIDE SYNTHETASE"/>
    <property type="match status" value="1"/>
</dbReference>
<evidence type="ECO:0000313" key="9">
    <source>
        <dbReference type="EMBL" id="UQT53609.1"/>
    </source>
</evidence>
<feature type="region of interest" description="Disordered" evidence="5">
    <location>
        <begin position="727"/>
        <end position="752"/>
    </location>
</feature>
<dbReference type="InterPro" id="IPR042099">
    <property type="entry name" value="ANL_N_sf"/>
</dbReference>
<dbReference type="InterPro" id="IPR016039">
    <property type="entry name" value="Thiolase-like"/>
</dbReference>